<organism evidence="1 4">
    <name type="scientific">Bordetella genomosp. 1</name>
    <dbReference type="NCBI Taxonomy" id="1395607"/>
    <lineage>
        <taxon>Bacteria</taxon>
        <taxon>Pseudomonadati</taxon>
        <taxon>Pseudomonadota</taxon>
        <taxon>Betaproteobacteria</taxon>
        <taxon>Burkholderiales</taxon>
        <taxon>Alcaligenaceae</taxon>
        <taxon>Bordetella</taxon>
    </lineage>
</organism>
<protein>
    <submittedName>
        <fullName evidence="1">Uncharacterized protein</fullName>
    </submittedName>
</protein>
<keyword evidence="3" id="KW-1185">Reference proteome</keyword>
<sequence>MAAIREGRAVRFDGKRYEFLTAEQAIGFARFLEQGKMLEHACRTWKPKRILAADPCAIPDPRGGE</sequence>
<reference evidence="2 3" key="2">
    <citation type="submission" date="2017-05" db="EMBL/GenBank/DDBJ databases">
        <title>Complete and WGS of Bordetella genogroups.</title>
        <authorList>
            <person name="Spilker T."/>
            <person name="Lipuma J."/>
        </authorList>
    </citation>
    <scope>NUCLEOTIDE SEQUENCE [LARGE SCALE GENOMIC DNA]</scope>
    <source>
        <strain evidence="2 3">AU9795</strain>
    </source>
</reference>
<dbReference type="EMBL" id="NEVR01000002">
    <property type="protein sequence ID" value="OZI65342.1"/>
    <property type="molecule type" value="Genomic_DNA"/>
</dbReference>
<evidence type="ECO:0000313" key="2">
    <source>
        <dbReference type="EMBL" id="OZI65342.1"/>
    </source>
</evidence>
<gene>
    <name evidence="2" type="ORF">CAL27_09880</name>
    <name evidence="1" type="ORF">CEG14_06210</name>
</gene>
<dbReference type="OrthoDB" id="8637568at2"/>
<dbReference type="Proteomes" id="UP000216354">
    <property type="component" value="Unassembled WGS sequence"/>
</dbReference>
<dbReference type="RefSeq" id="WP_094825908.1">
    <property type="nucleotide sequence ID" value="NZ_NEVL01000002.1"/>
</dbReference>
<reference evidence="1 4" key="1">
    <citation type="submission" date="2017-05" db="EMBL/GenBank/DDBJ databases">
        <title>Complete and WGS of Bordetella genogroups.</title>
        <authorList>
            <person name="Spilker T."/>
            <person name="LiPuma J."/>
        </authorList>
    </citation>
    <scope>NUCLEOTIDE SEQUENCE [LARGE SCALE GENOMIC DNA]</scope>
    <source>
        <strain evidence="1 4">AU17610</strain>
    </source>
</reference>
<name>A0A261SQL0_9BORD</name>
<proteinExistence type="predicted"/>
<evidence type="ECO:0000313" key="4">
    <source>
        <dbReference type="Proteomes" id="UP000217005"/>
    </source>
</evidence>
<dbReference type="EMBL" id="NEVL01000002">
    <property type="protein sequence ID" value="OZI39120.1"/>
    <property type="molecule type" value="Genomic_DNA"/>
</dbReference>
<evidence type="ECO:0000313" key="1">
    <source>
        <dbReference type="EMBL" id="OZI39120.1"/>
    </source>
</evidence>
<dbReference type="AlphaFoldDB" id="A0A261SQL0"/>
<accession>A0A261SQL0</accession>
<evidence type="ECO:0000313" key="3">
    <source>
        <dbReference type="Proteomes" id="UP000216354"/>
    </source>
</evidence>
<dbReference type="Proteomes" id="UP000217005">
    <property type="component" value="Unassembled WGS sequence"/>
</dbReference>
<comment type="caution">
    <text evidence="1">The sequence shown here is derived from an EMBL/GenBank/DDBJ whole genome shotgun (WGS) entry which is preliminary data.</text>
</comment>